<keyword evidence="3" id="KW-1185">Reference proteome</keyword>
<evidence type="ECO:0000256" key="1">
    <source>
        <dbReference type="SAM" id="MobiDB-lite"/>
    </source>
</evidence>
<evidence type="ECO:0000313" key="3">
    <source>
        <dbReference type="Proteomes" id="UP001610563"/>
    </source>
</evidence>
<dbReference type="EMBL" id="JBFTWV010000032">
    <property type="protein sequence ID" value="KAL2795717.1"/>
    <property type="molecule type" value="Genomic_DNA"/>
</dbReference>
<protein>
    <submittedName>
        <fullName evidence="2">Uncharacterized protein</fullName>
    </submittedName>
</protein>
<feature type="region of interest" description="Disordered" evidence="1">
    <location>
        <begin position="187"/>
        <end position="244"/>
    </location>
</feature>
<feature type="compositionally biased region" description="Polar residues" evidence="1">
    <location>
        <begin position="187"/>
        <end position="204"/>
    </location>
</feature>
<dbReference type="Proteomes" id="UP001610563">
    <property type="component" value="Unassembled WGS sequence"/>
</dbReference>
<reference evidence="2 3" key="1">
    <citation type="submission" date="2024-07" db="EMBL/GenBank/DDBJ databases">
        <title>Section-level genome sequencing and comparative genomics of Aspergillus sections Usti and Cavernicolus.</title>
        <authorList>
            <consortium name="Lawrence Berkeley National Laboratory"/>
            <person name="Nybo J.L."/>
            <person name="Vesth T.C."/>
            <person name="Theobald S."/>
            <person name="Frisvad J.C."/>
            <person name="Larsen T.O."/>
            <person name="Kjaerboelling I."/>
            <person name="Rothschild-Mancinelli K."/>
            <person name="Lyhne E.K."/>
            <person name="Kogle M.E."/>
            <person name="Barry K."/>
            <person name="Clum A."/>
            <person name="Na H."/>
            <person name="Ledsgaard L."/>
            <person name="Lin J."/>
            <person name="Lipzen A."/>
            <person name="Kuo A."/>
            <person name="Riley R."/>
            <person name="Mondo S."/>
            <person name="Labutti K."/>
            <person name="Haridas S."/>
            <person name="Pangalinan J."/>
            <person name="Salamov A.A."/>
            <person name="Simmons B.A."/>
            <person name="Magnuson J.K."/>
            <person name="Chen J."/>
            <person name="Drula E."/>
            <person name="Henrissat B."/>
            <person name="Wiebenga A."/>
            <person name="Lubbers R.J."/>
            <person name="Gomes A.C."/>
            <person name="Makela M.R."/>
            <person name="Stajich J."/>
            <person name="Grigoriev I.V."/>
            <person name="Mortensen U.H."/>
            <person name="De Vries R.P."/>
            <person name="Baker S.E."/>
            <person name="Andersen M.R."/>
        </authorList>
    </citation>
    <scope>NUCLEOTIDE SEQUENCE [LARGE SCALE GENOMIC DNA]</scope>
    <source>
        <strain evidence="2 3">CBS 209.92</strain>
    </source>
</reference>
<organism evidence="2 3">
    <name type="scientific">Aspergillus keveii</name>
    <dbReference type="NCBI Taxonomy" id="714993"/>
    <lineage>
        <taxon>Eukaryota</taxon>
        <taxon>Fungi</taxon>
        <taxon>Dikarya</taxon>
        <taxon>Ascomycota</taxon>
        <taxon>Pezizomycotina</taxon>
        <taxon>Eurotiomycetes</taxon>
        <taxon>Eurotiomycetidae</taxon>
        <taxon>Eurotiales</taxon>
        <taxon>Aspergillaceae</taxon>
        <taxon>Aspergillus</taxon>
        <taxon>Aspergillus subgen. Nidulantes</taxon>
    </lineage>
</organism>
<accession>A0ABR4G9L2</accession>
<proteinExistence type="predicted"/>
<gene>
    <name evidence="2" type="ORF">BJX66DRAFT_162148</name>
</gene>
<feature type="compositionally biased region" description="Polar residues" evidence="1">
    <location>
        <begin position="221"/>
        <end position="244"/>
    </location>
</feature>
<name>A0ABR4G9L2_9EURO</name>
<sequence length="244" mass="27165">MMLRLLVVPSRGTGISIELLLEDKAKLSTSGRSGVNRRNSAPVSDCSPTISETAFYWCSRNKQRSRPAPAHVGNRPNNISYMGEHHPTSPYSRFRQHEEYEEGLDWRNGSSGRVNIVSAAALQCNLEESRRVKQLTTSLPNIIRNLRAAICILLSARQHAVTVIECSLETLTGQTINCFPRTKAEFQPSQRSFRTVQPPNQRPQSPIPNHETRPDKVGLDATNSTTDAIHYPTLQSPTINNPPA</sequence>
<comment type="caution">
    <text evidence="2">The sequence shown here is derived from an EMBL/GenBank/DDBJ whole genome shotgun (WGS) entry which is preliminary data.</text>
</comment>
<evidence type="ECO:0000313" key="2">
    <source>
        <dbReference type="EMBL" id="KAL2795717.1"/>
    </source>
</evidence>